<dbReference type="EMBL" id="CAXAMM010018180">
    <property type="protein sequence ID" value="CAK9042859.1"/>
    <property type="molecule type" value="Genomic_DNA"/>
</dbReference>
<accession>A0ABP0LWF8</accession>
<dbReference type="InterPro" id="IPR002110">
    <property type="entry name" value="Ankyrin_rpt"/>
</dbReference>
<organism evidence="5 6">
    <name type="scientific">Durusdinium trenchii</name>
    <dbReference type="NCBI Taxonomy" id="1381693"/>
    <lineage>
        <taxon>Eukaryota</taxon>
        <taxon>Sar</taxon>
        <taxon>Alveolata</taxon>
        <taxon>Dinophyceae</taxon>
        <taxon>Suessiales</taxon>
        <taxon>Symbiodiniaceae</taxon>
        <taxon>Durusdinium</taxon>
    </lineage>
</organism>
<dbReference type="Proteomes" id="UP001642464">
    <property type="component" value="Unassembled WGS sequence"/>
</dbReference>
<keyword evidence="6" id="KW-1185">Reference proteome</keyword>
<feature type="repeat" description="ANK" evidence="3">
    <location>
        <begin position="50"/>
        <end position="82"/>
    </location>
</feature>
<evidence type="ECO:0000256" key="2">
    <source>
        <dbReference type="ARBA" id="ARBA00023043"/>
    </source>
</evidence>
<feature type="repeat" description="ANK" evidence="3">
    <location>
        <begin position="17"/>
        <end position="49"/>
    </location>
</feature>
<protein>
    <submittedName>
        <fullName evidence="5">Uncharacterized protein</fullName>
    </submittedName>
</protein>
<sequence>MAQVPPSPEGSAEVDEKGQSALHRAALSGEMEEVDRIVASGADIEAADKEGHTTLRLAVDMGHLHVVERLLEAKAHLEAKGGAYRRTPLHLAAEKDHCEVVDRLLAAKAAVEARDEWRWMPLHFAAIGGHTATVDRLVAAGAAVDAKNDLGRTPLHLAAIGGHTATVDRLVAAGAAVDAKENHGFTPLHYTARSGHSDAAQRLVDGGADVDTQNNAGRTPWEVAKRLGHETRMAPVLRPVQVGLLSGRTVRCDPEPSRTVRDLLEEAQSKLGTGIKQLVTSSGTVLKEQLSLQEAGIDYTSFVTAIAPVTDGEEVSASQSAPQETDKDDEYKEVEFAVGITMVATTAVWRQYEPKVDVLQVESLPDTMVPMAPVLKLTPEGVTFPAPIILRIPTCTGANKAFRSNDDGDWEEIREVKFAEDSCEVQLSHFCQVAITGDARPLKALGFIKATSSSSTVKLALLHVGCNRCNDELAWYLQDAQLLQGYQQCSEIEVIGQNDAVILSHSGTRLQELQLRSRSLPAISSEFARQSDAAFQVDINDGQHDFKVTYTAPPAPTNAGGYAASQSTASGSASAQVASSSNPSPQSIQQHVMLSGRFNRDDIKDYMRIVRRRLEELQVTTFMVEAGGGGEFGSLTLMGLGRAKAMVAFCTEEYGALTGVGYETFRELEFAHQQNLPLIPVRNHRVYPPQPSHSEMGRYQNRFILKPTLVYIADEEMQKPREVADQIAQALTTMGLHTPPGAPRAPRAPGAPARKAPPALPPAVSQAAPPAVPLVPHAPPGAPTRPSGRRPRPPVQPSLESMD</sequence>
<feature type="repeat" description="ANK" evidence="3">
    <location>
        <begin position="84"/>
        <end position="116"/>
    </location>
</feature>
<dbReference type="PRINTS" id="PR01415">
    <property type="entry name" value="ANKYRIN"/>
</dbReference>
<dbReference type="Gene3D" id="1.25.40.20">
    <property type="entry name" value="Ankyrin repeat-containing domain"/>
    <property type="match status" value="3"/>
</dbReference>
<feature type="repeat" description="ANK" evidence="3">
    <location>
        <begin position="121"/>
        <end position="149"/>
    </location>
</feature>
<dbReference type="InterPro" id="IPR036770">
    <property type="entry name" value="Ankyrin_rpt-contain_sf"/>
</dbReference>
<feature type="compositionally biased region" description="Pro residues" evidence="4">
    <location>
        <begin position="770"/>
        <end position="783"/>
    </location>
</feature>
<dbReference type="PROSITE" id="PS50297">
    <property type="entry name" value="ANK_REP_REGION"/>
    <property type="match status" value="6"/>
</dbReference>
<evidence type="ECO:0000256" key="3">
    <source>
        <dbReference type="PROSITE-ProRule" id="PRU00023"/>
    </source>
</evidence>
<proteinExistence type="predicted"/>
<dbReference type="PROSITE" id="PS50088">
    <property type="entry name" value="ANK_REPEAT"/>
    <property type="match status" value="6"/>
</dbReference>
<comment type="caution">
    <text evidence="5">The sequence shown here is derived from an EMBL/GenBank/DDBJ whole genome shotgun (WGS) entry which is preliminary data.</text>
</comment>
<name>A0ABP0LWF8_9DINO</name>
<dbReference type="SMART" id="SM00248">
    <property type="entry name" value="ANK"/>
    <property type="match status" value="6"/>
</dbReference>
<dbReference type="Pfam" id="PF00023">
    <property type="entry name" value="Ank"/>
    <property type="match status" value="1"/>
</dbReference>
<dbReference type="Pfam" id="PF12796">
    <property type="entry name" value="Ank_2"/>
    <property type="match status" value="2"/>
</dbReference>
<feature type="region of interest" description="Disordered" evidence="4">
    <location>
        <begin position="734"/>
        <end position="803"/>
    </location>
</feature>
<evidence type="ECO:0000313" key="5">
    <source>
        <dbReference type="EMBL" id="CAK9042859.1"/>
    </source>
</evidence>
<dbReference type="SUPFAM" id="SSF48403">
    <property type="entry name" value="Ankyrin repeat"/>
    <property type="match status" value="1"/>
</dbReference>
<gene>
    <name evidence="5" type="ORF">SCF082_LOCUS24594</name>
</gene>
<feature type="repeat" description="ANK" evidence="3">
    <location>
        <begin position="150"/>
        <end position="182"/>
    </location>
</feature>
<feature type="compositionally biased region" description="Low complexity" evidence="4">
    <location>
        <begin position="744"/>
        <end position="769"/>
    </location>
</feature>
<evidence type="ECO:0000256" key="4">
    <source>
        <dbReference type="SAM" id="MobiDB-lite"/>
    </source>
</evidence>
<evidence type="ECO:0000256" key="1">
    <source>
        <dbReference type="ARBA" id="ARBA00022737"/>
    </source>
</evidence>
<dbReference type="PANTHER" id="PTHR24173:SF74">
    <property type="entry name" value="ANKYRIN REPEAT DOMAIN-CONTAINING PROTEIN 16"/>
    <property type="match status" value="1"/>
</dbReference>
<dbReference type="PANTHER" id="PTHR24173">
    <property type="entry name" value="ANKYRIN REPEAT CONTAINING"/>
    <property type="match status" value="1"/>
</dbReference>
<dbReference type="Gene3D" id="2.60.220.30">
    <property type="match status" value="1"/>
</dbReference>
<evidence type="ECO:0000313" key="6">
    <source>
        <dbReference type="Proteomes" id="UP001642464"/>
    </source>
</evidence>
<keyword evidence="1" id="KW-0677">Repeat</keyword>
<keyword evidence="2 3" id="KW-0040">ANK repeat</keyword>
<feature type="repeat" description="ANK" evidence="3">
    <location>
        <begin position="183"/>
        <end position="215"/>
    </location>
</feature>
<reference evidence="5 6" key="1">
    <citation type="submission" date="2024-02" db="EMBL/GenBank/DDBJ databases">
        <authorList>
            <person name="Chen Y."/>
            <person name="Shah S."/>
            <person name="Dougan E. K."/>
            <person name="Thang M."/>
            <person name="Chan C."/>
        </authorList>
    </citation>
    <scope>NUCLEOTIDE SEQUENCE [LARGE SCALE GENOMIC DNA]</scope>
</reference>